<evidence type="ECO:0000313" key="2">
    <source>
        <dbReference type="EMBL" id="KAK7029080.1"/>
    </source>
</evidence>
<organism evidence="2 3">
    <name type="scientific">Favolaschia claudopus</name>
    <dbReference type="NCBI Taxonomy" id="2862362"/>
    <lineage>
        <taxon>Eukaryota</taxon>
        <taxon>Fungi</taxon>
        <taxon>Dikarya</taxon>
        <taxon>Basidiomycota</taxon>
        <taxon>Agaricomycotina</taxon>
        <taxon>Agaricomycetes</taxon>
        <taxon>Agaricomycetidae</taxon>
        <taxon>Agaricales</taxon>
        <taxon>Marasmiineae</taxon>
        <taxon>Mycenaceae</taxon>
        <taxon>Favolaschia</taxon>
    </lineage>
</organism>
<dbReference type="EMBL" id="JAWWNJ010000027">
    <property type="protein sequence ID" value="KAK7029080.1"/>
    <property type="molecule type" value="Genomic_DNA"/>
</dbReference>
<protein>
    <submittedName>
        <fullName evidence="2">Uncharacterized protein</fullName>
    </submittedName>
</protein>
<name>A0AAW0BQS2_9AGAR</name>
<sequence>MDQYLGDLKIAIANLLDAFDAVEPLRILTKIKLHLLAHIPDDVRRFGPLIRSSTEIYESYNVVFRLCSVLSNHQAPSRDISRKFAAMSRVKHLLSGGFWEESPSKWTQSGSAVQETLQSDIVLQRHLGWVSPRQLIPGTVTPLSLKRRPPFQWDKSAAARHSTSAPSDDGVWRAGRSLVTQDGDQVALQSWVVAKHEGRTVFGRVHELLVGVQHLATLEQFTVASELHPIFGWPILRRPTAEEIVSGVTSFVVLEGKSVQFVISVQHDCRMGHCKPTVVGKQMQERQETSQDWSLIKHTDDDHFILNMSGLHNFAKVRRILSRALIAPKPLYTGPSRIDFHKEVAGRARATREGSRKKTAQKRRETAALKRKNAQLAEEEARKAEISAREAEDASATGQELRDGDDLESEDRTDDEQTPMEEEGSVAGNDEPASRGMRSRRRRR</sequence>
<feature type="compositionally biased region" description="Basic and acidic residues" evidence="1">
    <location>
        <begin position="343"/>
        <end position="368"/>
    </location>
</feature>
<feature type="compositionally biased region" description="Acidic residues" evidence="1">
    <location>
        <begin position="403"/>
        <end position="424"/>
    </location>
</feature>
<accession>A0AAW0BQS2</accession>
<evidence type="ECO:0000313" key="3">
    <source>
        <dbReference type="Proteomes" id="UP001362999"/>
    </source>
</evidence>
<evidence type="ECO:0000256" key="1">
    <source>
        <dbReference type="SAM" id="MobiDB-lite"/>
    </source>
</evidence>
<reference evidence="2 3" key="1">
    <citation type="journal article" date="2024" name="J Genomics">
        <title>Draft genome sequencing and assembly of Favolaschia claudopus CIRM-BRFM 2984 isolated from oak limbs.</title>
        <authorList>
            <person name="Navarro D."/>
            <person name="Drula E."/>
            <person name="Chaduli D."/>
            <person name="Cazenave R."/>
            <person name="Ahrendt S."/>
            <person name="Wang J."/>
            <person name="Lipzen A."/>
            <person name="Daum C."/>
            <person name="Barry K."/>
            <person name="Grigoriev I.V."/>
            <person name="Favel A."/>
            <person name="Rosso M.N."/>
            <person name="Martin F."/>
        </authorList>
    </citation>
    <scope>NUCLEOTIDE SEQUENCE [LARGE SCALE GENOMIC DNA]</scope>
    <source>
        <strain evidence="2 3">CIRM-BRFM 2984</strain>
    </source>
</reference>
<comment type="caution">
    <text evidence="2">The sequence shown here is derived from an EMBL/GenBank/DDBJ whole genome shotgun (WGS) entry which is preliminary data.</text>
</comment>
<gene>
    <name evidence="2" type="ORF">R3P38DRAFT_2525048</name>
</gene>
<proteinExistence type="predicted"/>
<keyword evidence="3" id="KW-1185">Reference proteome</keyword>
<dbReference type="AlphaFoldDB" id="A0AAW0BQS2"/>
<dbReference type="Proteomes" id="UP001362999">
    <property type="component" value="Unassembled WGS sequence"/>
</dbReference>
<feature type="compositionally biased region" description="Basic and acidic residues" evidence="1">
    <location>
        <begin position="379"/>
        <end position="392"/>
    </location>
</feature>
<feature type="region of interest" description="Disordered" evidence="1">
    <location>
        <begin position="343"/>
        <end position="444"/>
    </location>
</feature>